<dbReference type="GO" id="GO:0012505">
    <property type="term" value="C:endomembrane system"/>
    <property type="evidence" value="ECO:0007669"/>
    <property type="project" value="UniProtKB-SubCell"/>
</dbReference>
<evidence type="ECO:0000313" key="7">
    <source>
        <dbReference type="Proteomes" id="UP000472676"/>
    </source>
</evidence>
<dbReference type="GO" id="GO:0008168">
    <property type="term" value="F:methyltransferase activity"/>
    <property type="evidence" value="ECO:0007669"/>
    <property type="project" value="UniProtKB-KW"/>
</dbReference>
<keyword evidence="7" id="KW-1185">Reference proteome</keyword>
<dbReference type="PANTHER" id="PTHR12714:SF9">
    <property type="entry name" value="PROTEIN-S-ISOPRENYLCYSTEINE O-METHYLTRANSFERASE"/>
    <property type="match status" value="1"/>
</dbReference>
<sequence>MSTLARASRLRIPLSRAFVALLGVAILFNGSYWSRAGLMFGDLLTSLGLVLIGVATVGRLWCNLYIVGYKNRELLTTGPYSTSRNPLYFFSSIGAVGVGCMSESLIITAVIALMFAITYPSVILAEERRLADLHGDAWTRYVATVPRFWPKFSQLDEPEQYTMYPRQFRRHLSDALWFGWAAAILLLIETLHDGGWLPVWWHAM</sequence>
<accession>A0A6M2BWZ9</accession>
<evidence type="ECO:0000313" key="6">
    <source>
        <dbReference type="EMBL" id="NGY06860.1"/>
    </source>
</evidence>
<keyword evidence="4 5" id="KW-0472">Membrane</keyword>
<dbReference type="PANTHER" id="PTHR12714">
    <property type="entry name" value="PROTEIN-S ISOPRENYLCYSTEINE O-METHYLTRANSFERASE"/>
    <property type="match status" value="1"/>
</dbReference>
<protein>
    <submittedName>
        <fullName evidence="6">Isoprenylcysteine carboxylmethyltransferase family protein</fullName>
    </submittedName>
</protein>
<feature type="transmembrane region" description="Helical" evidence="5">
    <location>
        <begin position="87"/>
        <end position="119"/>
    </location>
</feature>
<name>A0A6M2BWZ9_9GAMM</name>
<keyword evidence="6" id="KW-0808">Transferase</keyword>
<evidence type="ECO:0000256" key="5">
    <source>
        <dbReference type="SAM" id="Phobius"/>
    </source>
</evidence>
<feature type="transmembrane region" description="Helical" evidence="5">
    <location>
        <begin position="44"/>
        <end position="67"/>
    </location>
</feature>
<evidence type="ECO:0000256" key="2">
    <source>
        <dbReference type="ARBA" id="ARBA00022692"/>
    </source>
</evidence>
<dbReference type="RefSeq" id="WP_166261215.1">
    <property type="nucleotide sequence ID" value="NZ_JAAMOW010000011.1"/>
</dbReference>
<dbReference type="InterPro" id="IPR007318">
    <property type="entry name" value="Phopholipid_MeTrfase"/>
</dbReference>
<comment type="caution">
    <text evidence="6">The sequence shown here is derived from an EMBL/GenBank/DDBJ whole genome shotgun (WGS) entry which is preliminary data.</text>
</comment>
<dbReference type="Proteomes" id="UP000472676">
    <property type="component" value="Unassembled WGS sequence"/>
</dbReference>
<gene>
    <name evidence="6" type="ORF">G7Y85_18965</name>
</gene>
<proteinExistence type="predicted"/>
<dbReference type="Pfam" id="PF04191">
    <property type="entry name" value="PEMT"/>
    <property type="match status" value="1"/>
</dbReference>
<dbReference type="Gene3D" id="1.20.120.1630">
    <property type="match status" value="1"/>
</dbReference>
<dbReference type="EMBL" id="JAAMOW010000011">
    <property type="protein sequence ID" value="NGY06860.1"/>
    <property type="molecule type" value="Genomic_DNA"/>
</dbReference>
<feature type="transmembrane region" description="Helical" evidence="5">
    <location>
        <begin position="12"/>
        <end position="32"/>
    </location>
</feature>
<dbReference type="AlphaFoldDB" id="A0A6M2BWZ9"/>
<keyword evidence="3 5" id="KW-1133">Transmembrane helix</keyword>
<evidence type="ECO:0000256" key="4">
    <source>
        <dbReference type="ARBA" id="ARBA00023136"/>
    </source>
</evidence>
<keyword evidence="6" id="KW-0489">Methyltransferase</keyword>
<comment type="subcellular location">
    <subcellularLocation>
        <location evidence="1">Endomembrane system</location>
        <topology evidence="1">Multi-pass membrane protein</topology>
    </subcellularLocation>
</comment>
<evidence type="ECO:0000256" key="1">
    <source>
        <dbReference type="ARBA" id="ARBA00004127"/>
    </source>
</evidence>
<keyword evidence="2 5" id="KW-0812">Transmembrane</keyword>
<organism evidence="6 7">
    <name type="scientific">Solimonas terrae</name>
    <dbReference type="NCBI Taxonomy" id="1396819"/>
    <lineage>
        <taxon>Bacteria</taxon>
        <taxon>Pseudomonadati</taxon>
        <taxon>Pseudomonadota</taxon>
        <taxon>Gammaproteobacteria</taxon>
        <taxon>Nevskiales</taxon>
        <taxon>Nevskiaceae</taxon>
        <taxon>Solimonas</taxon>
    </lineage>
</organism>
<dbReference type="GO" id="GO:0032259">
    <property type="term" value="P:methylation"/>
    <property type="evidence" value="ECO:0007669"/>
    <property type="project" value="UniProtKB-KW"/>
</dbReference>
<reference evidence="6 7" key="1">
    <citation type="journal article" date="2014" name="Int. J. Syst. Evol. Microbiol.">
        <title>Solimonas terrae sp. nov., isolated from soil.</title>
        <authorList>
            <person name="Kim S.J."/>
            <person name="Moon J.Y."/>
            <person name="Weon H.Y."/>
            <person name="Ahn J.H."/>
            <person name="Chen W.M."/>
            <person name="Kwon S.W."/>
        </authorList>
    </citation>
    <scope>NUCLEOTIDE SEQUENCE [LARGE SCALE GENOMIC DNA]</scope>
    <source>
        <strain evidence="6 7">KIS83-12</strain>
    </source>
</reference>
<evidence type="ECO:0000256" key="3">
    <source>
        <dbReference type="ARBA" id="ARBA00022989"/>
    </source>
</evidence>